<evidence type="ECO:0000256" key="7">
    <source>
        <dbReference type="ARBA" id="ARBA00023136"/>
    </source>
</evidence>
<evidence type="ECO:0000313" key="8">
    <source>
        <dbReference type="EMBL" id="NYZ20201.1"/>
    </source>
</evidence>
<keyword evidence="6" id="KW-0843">Virulence</keyword>
<dbReference type="SUPFAM" id="SSF51120">
    <property type="entry name" value="beta-Roll"/>
    <property type="match status" value="6"/>
</dbReference>
<keyword evidence="4" id="KW-0800">Toxin</keyword>
<dbReference type="Gene3D" id="2.150.10.10">
    <property type="entry name" value="Serralysin-like metalloprotease, C-terminal"/>
    <property type="match status" value="7"/>
</dbReference>
<evidence type="ECO:0000256" key="6">
    <source>
        <dbReference type="ARBA" id="ARBA00023026"/>
    </source>
</evidence>
<evidence type="ECO:0000256" key="2">
    <source>
        <dbReference type="ARBA" id="ARBA00004613"/>
    </source>
</evidence>
<evidence type="ECO:0000256" key="3">
    <source>
        <dbReference type="ARBA" id="ARBA00022525"/>
    </source>
</evidence>
<protein>
    <recommendedName>
        <fullName evidence="10">Calcium-binding protein</fullName>
    </recommendedName>
</protein>
<evidence type="ECO:0000256" key="5">
    <source>
        <dbReference type="ARBA" id="ARBA00022737"/>
    </source>
</evidence>
<dbReference type="InterPro" id="IPR001343">
    <property type="entry name" value="Hemolysn_Ca-bd"/>
</dbReference>
<keyword evidence="9" id="KW-1185">Reference proteome</keyword>
<comment type="subcellular location">
    <subcellularLocation>
        <location evidence="1">Membrane</location>
    </subcellularLocation>
    <subcellularLocation>
        <location evidence="2">Secreted</location>
    </subcellularLocation>
</comment>
<dbReference type="PANTHER" id="PTHR38340">
    <property type="entry name" value="S-LAYER PROTEIN"/>
    <property type="match status" value="1"/>
</dbReference>
<sequence length="871" mass="86294">MATITGTAGDDTLTGTSGNDILYGLEGNDTLTGGAGADELYGGDGDDRLNIDAADTVVDGGAGFDTVYIRGTTGATLDMAAANVERVYGGAGGDVITAAGMAQGVTVTGGNGDDQITGSDFADYLSGGNGNDTLSGGAGNDTLVGGAGTDALYGGEGNDRLVVDDVDTVIDGGAGFDTVTVRTSASFAIAMAAAGVEVVNSGSGADLIDGSGFTTSVTISGGAGDDTLIGGSGNDTLTGGAGADSLYGGDGDDRLIVDGADVVIDGGAGFDHVYARTSSYFGIAMAASNVEAVTGGSGNDYIDGSGTTNGVTISGGAGHDWLYGGSGDDTIDGGVGFDVIDGGAGNDRLIVTVGDMVQGGDGRDTVYVRGTAGFVLSMAWASVEVAYGGTGWDTFGGYGSTESVTIAGGAGNDYISGGDYGDVLRGDADDDYIAGGAGDDRIIGGDGNDTLVGGTGNDRLDGGSGNDTLYGGEGIDTLIGGDGDDTLDMSISSSTGVTVNLNTVVQADGTRLIGIENVVGTGSDDVLTGNDADNVLNGGWSGNDQLFGGGGNDLLIVGSGNHTLVGGDGSDTADFTNVWDGPLNISLVTNTATVIGSTSSSMTAQLSGIENLRGSYFDDVITGDGGDNTLTGWLGNDMLIGGAGTDRAVYENSYDRYVVTAVSGGWTVTDVVTDPWSWAYTDTLTGIEELQFSNATIFLDGRNNAPIVSGPQRVEAAELSGVVAVDLLAGISDYEGDPLSVTDVQQTGGVGASFSWSGTSFSLDVSQFGDLAPGTALTLTFQSSVTDGDLSSNQDIVIEVRGLSFSFMSAMADGGGGSAPLDVTIDTRQPMDVVTTGVENDPLFGSALLLPSLGSSSMTSALIGGGNLIAA</sequence>
<dbReference type="InterPro" id="IPR018511">
    <property type="entry name" value="Hemolysin-typ_Ca-bd_CS"/>
</dbReference>
<keyword evidence="3" id="KW-0964">Secreted</keyword>
<dbReference type="EMBL" id="JABFDB010000006">
    <property type="protein sequence ID" value="NYZ20201.1"/>
    <property type="molecule type" value="Genomic_DNA"/>
</dbReference>
<evidence type="ECO:0008006" key="10">
    <source>
        <dbReference type="Google" id="ProtNLM"/>
    </source>
</evidence>
<dbReference type="PRINTS" id="PR00313">
    <property type="entry name" value="CABNDNGRPT"/>
</dbReference>
<evidence type="ECO:0000256" key="4">
    <source>
        <dbReference type="ARBA" id="ARBA00022656"/>
    </source>
</evidence>
<organism evidence="8 9">
    <name type="scientific">Azospirillum oleiclasticum</name>
    <dbReference type="NCBI Taxonomy" id="2735135"/>
    <lineage>
        <taxon>Bacteria</taxon>
        <taxon>Pseudomonadati</taxon>
        <taxon>Pseudomonadota</taxon>
        <taxon>Alphaproteobacteria</taxon>
        <taxon>Rhodospirillales</taxon>
        <taxon>Azospirillaceae</taxon>
        <taxon>Azospirillum</taxon>
    </lineage>
</organism>
<dbReference type="PRINTS" id="PR01488">
    <property type="entry name" value="RTXTOXINA"/>
</dbReference>
<dbReference type="InterPro" id="IPR003995">
    <property type="entry name" value="RTX_toxin_determinant-A"/>
</dbReference>
<dbReference type="InterPro" id="IPR011049">
    <property type="entry name" value="Serralysin-like_metalloprot_C"/>
</dbReference>
<dbReference type="RefSeq" id="WP_180281968.1">
    <property type="nucleotide sequence ID" value="NZ_JABFDB010000006.1"/>
</dbReference>
<dbReference type="Proteomes" id="UP000584642">
    <property type="component" value="Unassembled WGS sequence"/>
</dbReference>
<gene>
    <name evidence="8" type="ORF">HND93_10800</name>
</gene>
<accession>A0ABX2T7C7</accession>
<dbReference type="PANTHER" id="PTHR38340:SF1">
    <property type="entry name" value="S-LAYER PROTEIN"/>
    <property type="match status" value="1"/>
</dbReference>
<evidence type="ECO:0000256" key="1">
    <source>
        <dbReference type="ARBA" id="ARBA00004370"/>
    </source>
</evidence>
<dbReference type="PROSITE" id="PS00330">
    <property type="entry name" value="HEMOLYSIN_CALCIUM"/>
    <property type="match status" value="12"/>
</dbReference>
<keyword evidence="7" id="KW-0472">Membrane</keyword>
<evidence type="ECO:0000313" key="9">
    <source>
        <dbReference type="Proteomes" id="UP000584642"/>
    </source>
</evidence>
<name>A0ABX2T7C7_9PROT</name>
<reference evidence="8 9" key="1">
    <citation type="submission" date="2020-05" db="EMBL/GenBank/DDBJ databases">
        <title>Azospirillum oleiclasticum sp. nov, a nitrogen-fixing and heavy crude oil-emulsifying bacterium isolated from the crude oil of Yumen Oilfield.</title>
        <authorList>
            <person name="Wu D."/>
            <person name="Cai M."/>
            <person name="Zhang X."/>
        </authorList>
    </citation>
    <scope>NUCLEOTIDE SEQUENCE [LARGE SCALE GENOMIC DNA]</scope>
    <source>
        <strain evidence="8 9">ROY-1-1-2</strain>
    </source>
</reference>
<comment type="caution">
    <text evidence="8">The sequence shown here is derived from an EMBL/GenBank/DDBJ whole genome shotgun (WGS) entry which is preliminary data.</text>
</comment>
<proteinExistence type="predicted"/>
<dbReference type="InterPro" id="IPR050557">
    <property type="entry name" value="RTX_toxin/Mannuronan_C5-epim"/>
</dbReference>
<dbReference type="Pfam" id="PF00353">
    <property type="entry name" value="HemolysinCabind"/>
    <property type="match status" value="10"/>
</dbReference>
<keyword evidence="5" id="KW-0677">Repeat</keyword>